<name>A0A814M1H6_9BILA</name>
<protein>
    <submittedName>
        <fullName evidence="1">Uncharacterized protein</fullName>
    </submittedName>
</protein>
<evidence type="ECO:0000313" key="1">
    <source>
        <dbReference type="EMBL" id="CAF1073158.1"/>
    </source>
</evidence>
<reference evidence="1" key="1">
    <citation type="submission" date="2021-02" db="EMBL/GenBank/DDBJ databases">
        <authorList>
            <person name="Nowell W R."/>
        </authorList>
    </citation>
    <scope>NUCLEOTIDE SEQUENCE</scope>
    <source>
        <strain evidence="1">Ploen Becks lab</strain>
    </source>
</reference>
<accession>A0A814M1H6</accession>
<dbReference type="AlphaFoldDB" id="A0A814M1H6"/>
<keyword evidence="2" id="KW-1185">Reference proteome</keyword>
<dbReference type="Proteomes" id="UP000663879">
    <property type="component" value="Unassembled WGS sequence"/>
</dbReference>
<sequence>MTQCEKTFSQLDTLFDSIDSKIHFIQSKINSCNFEKYCLDYFSNNFELRLNESRVNLISRLDHSLKNNIKYLKNTFFFAKNEPLGYKTFLKILDLEFSHNLFDLKLRHLDLFINDSSFYHNKNESLYIQVRPSLNFTPRIQKLVISQDLSLNLVENQPKNLFYQIVNNLNNQIIFKSEIFQIKYYQTYQVLSYGYYFMLLIKDDYESRVLVYYYDKLKNEILNLKQKIFNFKIKIHLMNKFNLIFVLNDSAHRYVVLNYDLELIEFFGQSQNKRKPFYVCESSSLIQLTFNKAYIYAYCEQKMRHFIKIINRFTGLSIKNVYLNKLARFNQIKVDPSNRLLIKFYDNSLNYFDSNAEFLFDIKSKTAKSYKNFEFISNSFIYFSNIPNVIRCIA</sequence>
<evidence type="ECO:0000313" key="2">
    <source>
        <dbReference type="Proteomes" id="UP000663879"/>
    </source>
</evidence>
<proteinExistence type="predicted"/>
<dbReference type="OrthoDB" id="10438443at2759"/>
<dbReference type="EMBL" id="CAJNOC010006229">
    <property type="protein sequence ID" value="CAF1073158.1"/>
    <property type="molecule type" value="Genomic_DNA"/>
</dbReference>
<organism evidence="1 2">
    <name type="scientific">Brachionus calyciflorus</name>
    <dbReference type="NCBI Taxonomy" id="104777"/>
    <lineage>
        <taxon>Eukaryota</taxon>
        <taxon>Metazoa</taxon>
        <taxon>Spiralia</taxon>
        <taxon>Gnathifera</taxon>
        <taxon>Rotifera</taxon>
        <taxon>Eurotatoria</taxon>
        <taxon>Monogononta</taxon>
        <taxon>Pseudotrocha</taxon>
        <taxon>Ploima</taxon>
        <taxon>Brachionidae</taxon>
        <taxon>Brachionus</taxon>
    </lineage>
</organism>
<gene>
    <name evidence="1" type="ORF">OXX778_LOCUS19830</name>
</gene>
<comment type="caution">
    <text evidence="1">The sequence shown here is derived from an EMBL/GenBank/DDBJ whole genome shotgun (WGS) entry which is preliminary data.</text>
</comment>